<dbReference type="OrthoDB" id="7856336at2759"/>
<keyword evidence="3 6" id="KW-0812">Transmembrane</keyword>
<keyword evidence="6" id="KW-0675">Receptor</keyword>
<keyword evidence="4 6" id="KW-1133">Transmembrane helix</keyword>
<accession>B4LPC2</accession>
<feature type="coiled-coil region" evidence="7">
    <location>
        <begin position="190"/>
        <end position="243"/>
    </location>
</feature>
<dbReference type="KEGG" id="dvi:6624939"/>
<keyword evidence="7" id="KW-0175">Coiled coil</keyword>
<feature type="transmembrane region" description="Helical" evidence="6">
    <location>
        <begin position="250"/>
        <end position="271"/>
    </location>
</feature>
<dbReference type="AlphaFoldDB" id="B4LPC2"/>
<dbReference type="Pfam" id="PF08395">
    <property type="entry name" value="7tm_7"/>
    <property type="match status" value="1"/>
</dbReference>
<evidence type="ECO:0000256" key="2">
    <source>
        <dbReference type="ARBA" id="ARBA00022475"/>
    </source>
</evidence>
<dbReference type="GO" id="GO:0005886">
    <property type="term" value="C:plasma membrane"/>
    <property type="evidence" value="ECO:0007669"/>
    <property type="project" value="UniProtKB-SubCell"/>
</dbReference>
<dbReference type="GO" id="GO:0050909">
    <property type="term" value="P:sensory perception of taste"/>
    <property type="evidence" value="ECO:0007669"/>
    <property type="project" value="InterPro"/>
</dbReference>
<evidence type="ECO:0000313" key="8">
    <source>
        <dbReference type="EMBL" id="EDW60231.2"/>
    </source>
</evidence>
<dbReference type="EMBL" id="CH940648">
    <property type="protein sequence ID" value="EDW60231.2"/>
    <property type="molecule type" value="Genomic_DNA"/>
</dbReference>
<name>B4LPC2_DROVI</name>
<dbReference type="Proteomes" id="UP000008792">
    <property type="component" value="Unassembled WGS sequence"/>
</dbReference>
<comment type="caution">
    <text evidence="6">Lacks conserved residue(s) required for the propagation of feature annotation.</text>
</comment>
<dbReference type="InParanoid" id="B4LPC2"/>
<sequence length="389" mass="45226">MFDPIKWILRMVYFYSRLLGVINFEIDMKTGRASVTRRASIYAGVVNGLILSLLPFLSLSNLLQTMWSHAGLLHEYLFLVIYVTRVSCLVITLCSRWWQRGRLIHLVNAFSRLAFRRPQVMRMWRRRVVLKFMSIFLSEISQVAISFYPMRSYLTLKLTFSILMLYAMTALVNVIISHFYFINGNVHSHYILLNQEIQAVLSELRSLETEHRRATRMIKCCFLADQLEDIARTQSELQTLLKRSARIFDIQGLCITVIMYLSMIATIYFTFVGLTSTNRTLNWSFSNILFLFEVAFYFADILVTMDNLYIVLDVHAEMVTLLAQFSTLAPGLDERLEMVYESFQLQLARNPLQVCLFYLYKVERAKAVAIASSIVSNSLVLVQYEVQNT</sequence>
<keyword evidence="6" id="KW-0807">Transducer</keyword>
<evidence type="ECO:0000256" key="1">
    <source>
        <dbReference type="ARBA" id="ARBA00004651"/>
    </source>
</evidence>
<feature type="transmembrane region" description="Helical" evidence="6">
    <location>
        <begin position="128"/>
        <end position="148"/>
    </location>
</feature>
<feature type="transmembrane region" description="Helical" evidence="6">
    <location>
        <begin position="283"/>
        <end position="303"/>
    </location>
</feature>
<keyword evidence="5 6" id="KW-0472">Membrane</keyword>
<keyword evidence="9" id="KW-1185">Reference proteome</keyword>
<dbReference type="GO" id="GO:0007165">
    <property type="term" value="P:signal transduction"/>
    <property type="evidence" value="ECO:0007669"/>
    <property type="project" value="UniProtKB-KW"/>
</dbReference>
<dbReference type="HOGENOM" id="CLU_058694_0_0_1"/>
<evidence type="ECO:0000256" key="4">
    <source>
        <dbReference type="ARBA" id="ARBA00022989"/>
    </source>
</evidence>
<evidence type="ECO:0000313" key="9">
    <source>
        <dbReference type="Proteomes" id="UP000008792"/>
    </source>
</evidence>
<gene>
    <name evidence="8" type="primary">Dvir\GJ20982</name>
    <name evidence="8" type="ORF">Dvir_GJ20982</name>
</gene>
<comment type="subcellular location">
    <subcellularLocation>
        <location evidence="1 6">Cell membrane</location>
        <topology evidence="1 6">Multi-pass membrane protein</topology>
    </subcellularLocation>
</comment>
<feature type="transmembrane region" description="Helical" evidence="6">
    <location>
        <begin position="160"/>
        <end position="182"/>
    </location>
</feature>
<evidence type="ECO:0000256" key="6">
    <source>
        <dbReference type="RuleBase" id="RU363108"/>
    </source>
</evidence>
<evidence type="ECO:0000256" key="3">
    <source>
        <dbReference type="ARBA" id="ARBA00022692"/>
    </source>
</evidence>
<feature type="transmembrane region" description="Helical" evidence="6">
    <location>
        <begin position="39"/>
        <end position="57"/>
    </location>
</feature>
<proteinExistence type="inferred from homology"/>
<evidence type="ECO:0000256" key="7">
    <source>
        <dbReference type="SAM" id="Coils"/>
    </source>
</evidence>
<comment type="function">
    <text evidence="6">Gustatory receptor which mediates acceptance or avoidance behavior, depending on its substrates.</text>
</comment>
<reference evidence="8 9" key="1">
    <citation type="journal article" date="2007" name="Nature">
        <title>Evolution of genes and genomes on the Drosophila phylogeny.</title>
        <authorList>
            <consortium name="Drosophila 12 Genomes Consortium"/>
            <person name="Clark A.G."/>
            <person name="Eisen M.B."/>
            <person name="Smith D.R."/>
            <person name="Bergman C.M."/>
            <person name="Oliver B."/>
            <person name="Markow T.A."/>
            <person name="Kaufman T.C."/>
            <person name="Kellis M."/>
            <person name="Gelbart W."/>
            <person name="Iyer V.N."/>
            <person name="Pollard D.A."/>
            <person name="Sackton T.B."/>
            <person name="Larracuente A.M."/>
            <person name="Singh N.D."/>
            <person name="Abad J.P."/>
            <person name="Abt D.N."/>
            <person name="Adryan B."/>
            <person name="Aguade M."/>
            <person name="Akashi H."/>
            <person name="Anderson W.W."/>
            <person name="Aquadro C.F."/>
            <person name="Ardell D.H."/>
            <person name="Arguello R."/>
            <person name="Artieri C.G."/>
            <person name="Barbash D.A."/>
            <person name="Barker D."/>
            <person name="Barsanti P."/>
            <person name="Batterham P."/>
            <person name="Batzoglou S."/>
            <person name="Begun D."/>
            <person name="Bhutkar A."/>
            <person name="Blanco E."/>
            <person name="Bosak S.A."/>
            <person name="Bradley R.K."/>
            <person name="Brand A.D."/>
            <person name="Brent M.R."/>
            <person name="Brooks A.N."/>
            <person name="Brown R.H."/>
            <person name="Butlin R.K."/>
            <person name="Caggese C."/>
            <person name="Calvi B.R."/>
            <person name="Bernardo de Carvalho A."/>
            <person name="Caspi A."/>
            <person name="Castrezana S."/>
            <person name="Celniker S.E."/>
            <person name="Chang J.L."/>
            <person name="Chapple C."/>
            <person name="Chatterji S."/>
            <person name="Chinwalla A."/>
            <person name="Civetta A."/>
            <person name="Clifton S.W."/>
            <person name="Comeron J.M."/>
            <person name="Costello J.C."/>
            <person name="Coyne J.A."/>
            <person name="Daub J."/>
            <person name="David R.G."/>
            <person name="Delcher A.L."/>
            <person name="Delehaunty K."/>
            <person name="Do C.B."/>
            <person name="Ebling H."/>
            <person name="Edwards K."/>
            <person name="Eickbush T."/>
            <person name="Evans J.D."/>
            <person name="Filipski A."/>
            <person name="Findeiss S."/>
            <person name="Freyhult E."/>
            <person name="Fulton L."/>
            <person name="Fulton R."/>
            <person name="Garcia A.C."/>
            <person name="Gardiner A."/>
            <person name="Garfield D.A."/>
            <person name="Garvin B.E."/>
            <person name="Gibson G."/>
            <person name="Gilbert D."/>
            <person name="Gnerre S."/>
            <person name="Godfrey J."/>
            <person name="Good R."/>
            <person name="Gotea V."/>
            <person name="Gravely B."/>
            <person name="Greenberg A.J."/>
            <person name="Griffiths-Jones S."/>
            <person name="Gross S."/>
            <person name="Guigo R."/>
            <person name="Gustafson E.A."/>
            <person name="Haerty W."/>
            <person name="Hahn M.W."/>
            <person name="Halligan D.L."/>
            <person name="Halpern A.L."/>
            <person name="Halter G.M."/>
            <person name="Han M.V."/>
            <person name="Heger A."/>
            <person name="Hillier L."/>
            <person name="Hinrichs A.S."/>
            <person name="Holmes I."/>
            <person name="Hoskins R.A."/>
            <person name="Hubisz M.J."/>
            <person name="Hultmark D."/>
            <person name="Huntley M.A."/>
            <person name="Jaffe D.B."/>
            <person name="Jagadeeshan S."/>
            <person name="Jeck W.R."/>
            <person name="Johnson J."/>
            <person name="Jones C.D."/>
            <person name="Jordan W.C."/>
            <person name="Karpen G.H."/>
            <person name="Kataoka E."/>
            <person name="Keightley P.D."/>
            <person name="Kheradpour P."/>
            <person name="Kirkness E.F."/>
            <person name="Koerich L.B."/>
            <person name="Kristiansen K."/>
            <person name="Kudrna D."/>
            <person name="Kulathinal R.J."/>
            <person name="Kumar S."/>
            <person name="Kwok R."/>
            <person name="Lander E."/>
            <person name="Langley C.H."/>
            <person name="Lapoint R."/>
            <person name="Lazzaro B.P."/>
            <person name="Lee S.J."/>
            <person name="Levesque L."/>
            <person name="Li R."/>
            <person name="Lin C.F."/>
            <person name="Lin M.F."/>
            <person name="Lindblad-Toh K."/>
            <person name="Llopart A."/>
            <person name="Long M."/>
            <person name="Low L."/>
            <person name="Lozovsky E."/>
            <person name="Lu J."/>
            <person name="Luo M."/>
            <person name="Machado C.A."/>
            <person name="Makalowski W."/>
            <person name="Marzo M."/>
            <person name="Matsuda M."/>
            <person name="Matzkin L."/>
            <person name="McAllister B."/>
            <person name="McBride C.S."/>
            <person name="McKernan B."/>
            <person name="McKernan K."/>
            <person name="Mendez-Lago M."/>
            <person name="Minx P."/>
            <person name="Mollenhauer M.U."/>
            <person name="Montooth K."/>
            <person name="Mount S.M."/>
            <person name="Mu X."/>
            <person name="Myers E."/>
            <person name="Negre B."/>
            <person name="Newfeld S."/>
            <person name="Nielsen R."/>
            <person name="Noor M.A."/>
            <person name="O'Grady P."/>
            <person name="Pachter L."/>
            <person name="Papaceit M."/>
            <person name="Parisi M.J."/>
            <person name="Parisi M."/>
            <person name="Parts L."/>
            <person name="Pedersen J.S."/>
            <person name="Pesole G."/>
            <person name="Phillippy A.M."/>
            <person name="Ponting C.P."/>
            <person name="Pop M."/>
            <person name="Porcelli D."/>
            <person name="Powell J.R."/>
            <person name="Prohaska S."/>
            <person name="Pruitt K."/>
            <person name="Puig M."/>
            <person name="Quesneville H."/>
            <person name="Ram K.R."/>
            <person name="Rand D."/>
            <person name="Rasmussen M.D."/>
            <person name="Reed L.K."/>
            <person name="Reenan R."/>
            <person name="Reily A."/>
            <person name="Remington K.A."/>
            <person name="Rieger T.T."/>
            <person name="Ritchie M.G."/>
            <person name="Robin C."/>
            <person name="Rogers Y.H."/>
            <person name="Rohde C."/>
            <person name="Rozas J."/>
            <person name="Rubenfield M.J."/>
            <person name="Ruiz A."/>
            <person name="Russo S."/>
            <person name="Salzberg S.L."/>
            <person name="Sanchez-Gracia A."/>
            <person name="Saranga D.J."/>
            <person name="Sato H."/>
            <person name="Schaeffer S.W."/>
            <person name="Schatz M.C."/>
            <person name="Schlenke T."/>
            <person name="Schwartz R."/>
            <person name="Segarra C."/>
            <person name="Singh R.S."/>
            <person name="Sirot L."/>
            <person name="Sirota M."/>
            <person name="Sisneros N.B."/>
            <person name="Smith C.D."/>
            <person name="Smith T.F."/>
            <person name="Spieth J."/>
            <person name="Stage D.E."/>
            <person name="Stark A."/>
            <person name="Stephan W."/>
            <person name="Strausberg R.L."/>
            <person name="Strempel S."/>
            <person name="Sturgill D."/>
            <person name="Sutton G."/>
            <person name="Sutton G.G."/>
            <person name="Tao W."/>
            <person name="Teichmann S."/>
            <person name="Tobari Y.N."/>
            <person name="Tomimura Y."/>
            <person name="Tsolas J.M."/>
            <person name="Valente V.L."/>
            <person name="Venter E."/>
            <person name="Venter J.C."/>
            <person name="Vicario S."/>
            <person name="Vieira F.G."/>
            <person name="Vilella A.J."/>
            <person name="Villasante A."/>
            <person name="Walenz B."/>
            <person name="Wang J."/>
            <person name="Wasserman M."/>
            <person name="Watts T."/>
            <person name="Wilson D."/>
            <person name="Wilson R.K."/>
            <person name="Wing R.A."/>
            <person name="Wolfner M.F."/>
            <person name="Wong A."/>
            <person name="Wong G.K."/>
            <person name="Wu C.I."/>
            <person name="Wu G."/>
            <person name="Yamamoto D."/>
            <person name="Yang H.P."/>
            <person name="Yang S.P."/>
            <person name="Yorke J.A."/>
            <person name="Yoshida K."/>
            <person name="Zdobnov E."/>
            <person name="Zhang P."/>
            <person name="Zhang Y."/>
            <person name="Zimin A.V."/>
            <person name="Baldwin J."/>
            <person name="Abdouelleil A."/>
            <person name="Abdulkadir J."/>
            <person name="Abebe A."/>
            <person name="Abera B."/>
            <person name="Abreu J."/>
            <person name="Acer S.C."/>
            <person name="Aftuck L."/>
            <person name="Alexander A."/>
            <person name="An P."/>
            <person name="Anderson E."/>
            <person name="Anderson S."/>
            <person name="Arachi H."/>
            <person name="Azer M."/>
            <person name="Bachantsang P."/>
            <person name="Barry A."/>
            <person name="Bayul T."/>
            <person name="Berlin A."/>
            <person name="Bessette D."/>
            <person name="Bloom T."/>
            <person name="Blye J."/>
            <person name="Boguslavskiy L."/>
            <person name="Bonnet C."/>
            <person name="Boukhgalter B."/>
            <person name="Bourzgui I."/>
            <person name="Brown A."/>
            <person name="Cahill P."/>
            <person name="Channer S."/>
            <person name="Cheshatsang Y."/>
            <person name="Chuda L."/>
            <person name="Citroen M."/>
            <person name="Collymore A."/>
            <person name="Cooke P."/>
            <person name="Costello M."/>
            <person name="D'Aco K."/>
            <person name="Daza R."/>
            <person name="De Haan G."/>
            <person name="DeGray S."/>
            <person name="DeMaso C."/>
            <person name="Dhargay N."/>
            <person name="Dooley K."/>
            <person name="Dooley E."/>
            <person name="Doricent M."/>
            <person name="Dorje P."/>
            <person name="Dorjee K."/>
            <person name="Dupes A."/>
            <person name="Elong R."/>
            <person name="Falk J."/>
            <person name="Farina A."/>
            <person name="Faro S."/>
            <person name="Ferguson D."/>
            <person name="Fisher S."/>
            <person name="Foley C.D."/>
            <person name="Franke A."/>
            <person name="Friedrich D."/>
            <person name="Gadbois L."/>
            <person name="Gearin G."/>
            <person name="Gearin C.R."/>
            <person name="Giannoukos G."/>
            <person name="Goode T."/>
            <person name="Graham J."/>
            <person name="Grandbois E."/>
            <person name="Grewal S."/>
            <person name="Gyaltsen K."/>
            <person name="Hafez N."/>
            <person name="Hagos B."/>
            <person name="Hall J."/>
            <person name="Henson C."/>
            <person name="Hollinger A."/>
            <person name="Honan T."/>
            <person name="Huard M.D."/>
            <person name="Hughes L."/>
            <person name="Hurhula B."/>
            <person name="Husby M.E."/>
            <person name="Kamat A."/>
            <person name="Kanga B."/>
            <person name="Kashin S."/>
            <person name="Khazanovich D."/>
            <person name="Kisner P."/>
            <person name="Lance K."/>
            <person name="Lara M."/>
            <person name="Lee W."/>
            <person name="Lennon N."/>
            <person name="Letendre F."/>
            <person name="LeVine R."/>
            <person name="Lipovsky A."/>
            <person name="Liu X."/>
            <person name="Liu J."/>
            <person name="Liu S."/>
            <person name="Lokyitsang T."/>
            <person name="Lokyitsang Y."/>
            <person name="Lubonja R."/>
            <person name="Lui A."/>
            <person name="MacDonald P."/>
            <person name="Magnisalis V."/>
            <person name="Maru K."/>
            <person name="Matthews C."/>
            <person name="McCusker W."/>
            <person name="McDonough S."/>
            <person name="Mehta T."/>
            <person name="Meldrim J."/>
            <person name="Meneus L."/>
            <person name="Mihai O."/>
            <person name="Mihalev A."/>
            <person name="Mihova T."/>
            <person name="Mittelman R."/>
            <person name="Mlenga V."/>
            <person name="Montmayeur A."/>
            <person name="Mulrain L."/>
            <person name="Navidi A."/>
            <person name="Naylor J."/>
            <person name="Negash T."/>
            <person name="Nguyen T."/>
            <person name="Nguyen N."/>
            <person name="Nicol R."/>
            <person name="Norbu C."/>
            <person name="Norbu N."/>
            <person name="Novod N."/>
            <person name="O'Neill B."/>
            <person name="Osman S."/>
            <person name="Markiewicz E."/>
            <person name="Oyono O.L."/>
            <person name="Patti C."/>
            <person name="Phunkhang P."/>
            <person name="Pierre F."/>
            <person name="Priest M."/>
            <person name="Raghuraman S."/>
            <person name="Rege F."/>
            <person name="Reyes R."/>
            <person name="Rise C."/>
            <person name="Rogov P."/>
            <person name="Ross K."/>
            <person name="Ryan E."/>
            <person name="Settipalli S."/>
            <person name="Shea T."/>
            <person name="Sherpa N."/>
            <person name="Shi L."/>
            <person name="Shih D."/>
            <person name="Sparrow T."/>
            <person name="Spaulding J."/>
            <person name="Stalker J."/>
            <person name="Stange-Thomann N."/>
            <person name="Stavropoulos S."/>
            <person name="Stone C."/>
            <person name="Strader C."/>
            <person name="Tesfaye S."/>
            <person name="Thomson T."/>
            <person name="Thoulutsang Y."/>
            <person name="Thoulutsang D."/>
            <person name="Topham K."/>
            <person name="Topping I."/>
            <person name="Tsamla T."/>
            <person name="Vassiliev H."/>
            <person name="Vo A."/>
            <person name="Wangchuk T."/>
            <person name="Wangdi T."/>
            <person name="Weiand M."/>
            <person name="Wilkinson J."/>
            <person name="Wilson A."/>
            <person name="Yadav S."/>
            <person name="Young G."/>
            <person name="Yu Q."/>
            <person name="Zembek L."/>
            <person name="Zhong D."/>
            <person name="Zimmer A."/>
            <person name="Zwirko Z."/>
            <person name="Jaffe D.B."/>
            <person name="Alvarez P."/>
            <person name="Brockman W."/>
            <person name="Butler J."/>
            <person name="Chin C."/>
            <person name="Gnerre S."/>
            <person name="Grabherr M."/>
            <person name="Kleber M."/>
            <person name="Mauceli E."/>
            <person name="MacCallum I."/>
        </authorList>
    </citation>
    <scope>NUCLEOTIDE SEQUENCE [LARGE SCALE GENOMIC DNA]</scope>
    <source>
        <strain evidence="9">Tucson 15010-1051.87</strain>
    </source>
</reference>
<evidence type="ECO:0000256" key="5">
    <source>
        <dbReference type="ARBA" id="ARBA00023136"/>
    </source>
</evidence>
<protein>
    <recommendedName>
        <fullName evidence="6">Gustatory receptor</fullName>
    </recommendedName>
</protein>
<comment type="similarity">
    <text evidence="6">Belongs to the insect chemoreceptor superfamily. Gustatory receptor (GR) family.</text>
</comment>
<dbReference type="InterPro" id="IPR013604">
    <property type="entry name" value="7TM_chemorcpt"/>
</dbReference>
<dbReference type="FunCoup" id="B4LPC2">
    <property type="interactions" value="9"/>
</dbReference>
<keyword evidence="2 6" id="KW-1003">Cell membrane</keyword>
<organism evidence="8 9">
    <name type="scientific">Drosophila virilis</name>
    <name type="common">Fruit fly</name>
    <dbReference type="NCBI Taxonomy" id="7244"/>
    <lineage>
        <taxon>Eukaryota</taxon>
        <taxon>Metazoa</taxon>
        <taxon>Ecdysozoa</taxon>
        <taxon>Arthropoda</taxon>
        <taxon>Hexapoda</taxon>
        <taxon>Insecta</taxon>
        <taxon>Pterygota</taxon>
        <taxon>Neoptera</taxon>
        <taxon>Endopterygota</taxon>
        <taxon>Diptera</taxon>
        <taxon>Brachycera</taxon>
        <taxon>Muscomorpha</taxon>
        <taxon>Ephydroidea</taxon>
        <taxon>Drosophilidae</taxon>
        <taxon>Drosophila</taxon>
    </lineage>
</organism>
<feature type="transmembrane region" description="Helical" evidence="6">
    <location>
        <begin position="77"/>
        <end position="98"/>
    </location>
</feature>